<dbReference type="SUPFAM" id="SSF52058">
    <property type="entry name" value="L domain-like"/>
    <property type="match status" value="1"/>
</dbReference>
<evidence type="ECO:0000259" key="5">
    <source>
        <dbReference type="Pfam" id="PF18052"/>
    </source>
</evidence>
<keyword evidence="3" id="KW-0611">Plant defense</keyword>
<dbReference type="CDD" id="cd14798">
    <property type="entry name" value="RX-CC_like"/>
    <property type="match status" value="1"/>
</dbReference>
<dbReference type="Gramene" id="KMT12634">
    <property type="protein sequence ID" value="KMT12634"/>
    <property type="gene ID" value="BVRB_4g090940"/>
</dbReference>
<feature type="domain" description="Disease resistance N-terminal" evidence="5">
    <location>
        <begin position="6"/>
        <end position="92"/>
    </location>
</feature>
<dbReference type="InterPro" id="IPR044974">
    <property type="entry name" value="Disease_R_plants"/>
</dbReference>
<sequence>MADIAVGLAIQLLKSLIEEAYLVSGLPNEITTIDKELNIILAFLKSAEERAEENSGVKEWVKQVRILAYNIEDVIEEYQLSHKKGRWDNVMQICTLHSRSRVKRLRERASELGKQKDSYGLNVVGPGQCSYKDAQLTISSMCIAEEFKLVGTEKPKTDIIDKMGLNKLDSRTSTLTVVGKRGLGKTTIVGSVYKDTIVSEYFPFRAWVGVSQYGNTLDMFKSIAKQLYDTGREALERYKEAGMVGLGPIAPGREALERYKEAGMVGLGPIAPGEVDCLDEDSLICRVQKFLQEKRYMVVFDDVEDIKVRELVRALPSNDKGSKILITTRSKNVSREFDAEYEVEPLPLDMAWELFCKKTFQSDGGKCPGWLEARAREVLNKCEGVPLIILAIGRLLSTKPNDVSVWEKVCHGLGHCLESPELMGIHKILIRSYYELPHSLKPCFLYFGLFPKDYHVDKMRLIRLWIAEGLIKEKRDLTPEQVAEENLNELLSLSMVEVVSKDSSEEPKTLRVHEFLHEIILSKLQELSFCQVLSTKYSDTDAIEDPRRLSIHNGDSDKACKVLESISRCKSKSNIRCLLIDPAEKILPKVLNKEFIRSVHLLKVLELRNALITDIPKVVGELLNLRYLGLRNTGVKKLPSSIGKLEYLQTLDLKGTHIYKLPTEINRLHKLRHLLTYSYNYNFAINRHMSMLRGVDIPEGALGGFVELQKLAFIDVSHKTGVMRELENLTQLRKLGIMGLKTEDGGHLCGAITLMESLQTFSVYSENKSEIDLERLKCPPLTLKRLFLNGLLKSFPRWILDIHSLVKIRLRWSRLLRNSEPLQNLGKLPNLVELQLLEAYDDDTLHIENLGFQKLKILNLLDLRNLRRLRIDEGAFPLLEELSIGESPHLEVPSGIECLTRLKLLNFFGMSQRFIDCFCCSEQYASIVKHVPDILFQQEHNGAWVTYFL</sequence>
<dbReference type="EMBL" id="KQ090084">
    <property type="protein sequence ID" value="KMT12634.1"/>
    <property type="molecule type" value="Genomic_DNA"/>
</dbReference>
<evidence type="ECO:0000259" key="6">
    <source>
        <dbReference type="Pfam" id="PF23559"/>
    </source>
</evidence>
<dbReference type="Proteomes" id="UP000035740">
    <property type="component" value="Chromosome 4"/>
</dbReference>
<keyword evidence="2" id="KW-0547">Nucleotide-binding</keyword>
<dbReference type="Gene3D" id="1.10.8.430">
    <property type="entry name" value="Helical domain of apoptotic protease-activating factors"/>
    <property type="match status" value="1"/>
</dbReference>
<dbReference type="SUPFAM" id="SSF52540">
    <property type="entry name" value="P-loop containing nucleoside triphosphate hydrolases"/>
    <property type="match status" value="1"/>
</dbReference>
<evidence type="ECO:0000313" key="9">
    <source>
        <dbReference type="Proteomes" id="UP000035740"/>
    </source>
</evidence>
<dbReference type="InterPro" id="IPR058922">
    <property type="entry name" value="WHD_DRP"/>
</dbReference>
<dbReference type="FunFam" id="1.10.10.10:FF:000322">
    <property type="entry name" value="Probable disease resistance protein At1g63360"/>
    <property type="match status" value="1"/>
</dbReference>
<dbReference type="OMA" id="NCHAWVP"/>
<feature type="domain" description="Disease resistance protein winged helix" evidence="6">
    <location>
        <begin position="449"/>
        <end position="520"/>
    </location>
</feature>
<dbReference type="InterPro" id="IPR041118">
    <property type="entry name" value="Rx_N"/>
</dbReference>
<dbReference type="PANTHER" id="PTHR23155">
    <property type="entry name" value="DISEASE RESISTANCE PROTEIN RP"/>
    <property type="match status" value="1"/>
</dbReference>
<dbReference type="InterPro" id="IPR055414">
    <property type="entry name" value="LRR_R13L4/SHOC2-like"/>
</dbReference>
<evidence type="ECO:0000313" key="8">
    <source>
        <dbReference type="EMBL" id="KMT12634.1"/>
    </source>
</evidence>
<accession>A0A0J8CKM8</accession>
<evidence type="ECO:0000259" key="7">
    <source>
        <dbReference type="Pfam" id="PF23598"/>
    </source>
</evidence>
<dbReference type="KEGG" id="bvg:104891995"/>
<dbReference type="Pfam" id="PF23598">
    <property type="entry name" value="LRR_14"/>
    <property type="match status" value="1"/>
</dbReference>
<dbReference type="PRINTS" id="PR00364">
    <property type="entry name" value="DISEASERSIST"/>
</dbReference>
<dbReference type="GO" id="GO:0043531">
    <property type="term" value="F:ADP binding"/>
    <property type="evidence" value="ECO:0007669"/>
    <property type="project" value="InterPro"/>
</dbReference>
<feature type="domain" description="Disease resistance R13L4/SHOC-2-like LRR" evidence="7">
    <location>
        <begin position="596"/>
        <end position="885"/>
    </location>
</feature>
<dbReference type="PANTHER" id="PTHR23155:SF1205">
    <property type="entry name" value="DISEASE RESISTANCE PROTEIN RPM1"/>
    <property type="match status" value="1"/>
</dbReference>
<dbReference type="InterPro" id="IPR032675">
    <property type="entry name" value="LRR_dom_sf"/>
</dbReference>
<evidence type="ECO:0000256" key="2">
    <source>
        <dbReference type="ARBA" id="ARBA00022741"/>
    </source>
</evidence>
<protein>
    <submittedName>
        <fullName evidence="8">Uncharacterized protein</fullName>
    </submittedName>
</protein>
<dbReference type="InterPro" id="IPR036388">
    <property type="entry name" value="WH-like_DNA-bd_sf"/>
</dbReference>
<dbReference type="InterPro" id="IPR038005">
    <property type="entry name" value="RX-like_CC"/>
</dbReference>
<dbReference type="Pfam" id="PF18052">
    <property type="entry name" value="Rx_N"/>
    <property type="match status" value="1"/>
</dbReference>
<reference evidence="8 9" key="1">
    <citation type="journal article" date="2014" name="Nature">
        <title>The genome of the recently domesticated crop plant sugar beet (Beta vulgaris).</title>
        <authorList>
            <person name="Dohm J.C."/>
            <person name="Minoche A.E."/>
            <person name="Holtgrawe D."/>
            <person name="Capella-Gutierrez S."/>
            <person name="Zakrzewski F."/>
            <person name="Tafer H."/>
            <person name="Rupp O."/>
            <person name="Sorensen T.R."/>
            <person name="Stracke R."/>
            <person name="Reinhardt R."/>
            <person name="Goesmann A."/>
            <person name="Kraft T."/>
            <person name="Schulz B."/>
            <person name="Stadler P.F."/>
            <person name="Schmidt T."/>
            <person name="Gabaldon T."/>
            <person name="Lehrach H."/>
            <person name="Weisshaar B."/>
            <person name="Himmelbauer H."/>
        </authorList>
    </citation>
    <scope>NUCLEOTIDE SEQUENCE [LARGE SCALE GENOMIC DNA]</scope>
    <source>
        <tissue evidence="8">Taproot</tissue>
    </source>
</reference>
<gene>
    <name evidence="8" type="ORF">BVRB_4g090940</name>
</gene>
<dbReference type="Gene3D" id="1.10.10.10">
    <property type="entry name" value="Winged helix-like DNA-binding domain superfamily/Winged helix DNA-binding domain"/>
    <property type="match status" value="1"/>
</dbReference>
<evidence type="ECO:0000256" key="3">
    <source>
        <dbReference type="ARBA" id="ARBA00022821"/>
    </source>
</evidence>
<keyword evidence="1" id="KW-0677">Repeat</keyword>
<name>A0A0J8CKM8_BETVV</name>
<dbReference type="OrthoDB" id="598235at2759"/>
<evidence type="ECO:0000259" key="4">
    <source>
        <dbReference type="Pfam" id="PF00931"/>
    </source>
</evidence>
<dbReference type="Gene3D" id="3.80.10.10">
    <property type="entry name" value="Ribonuclease Inhibitor"/>
    <property type="match status" value="1"/>
</dbReference>
<dbReference type="eggNOG" id="KOG4658">
    <property type="taxonomic scope" value="Eukaryota"/>
</dbReference>
<dbReference type="InterPro" id="IPR002182">
    <property type="entry name" value="NB-ARC"/>
</dbReference>
<feature type="domain" description="NB-ARC" evidence="4">
    <location>
        <begin position="279"/>
        <end position="362"/>
    </location>
</feature>
<feature type="domain" description="NB-ARC" evidence="4">
    <location>
        <begin position="167"/>
        <end position="234"/>
    </location>
</feature>
<dbReference type="InterPro" id="IPR027417">
    <property type="entry name" value="P-loop_NTPase"/>
</dbReference>
<proteinExistence type="predicted"/>
<dbReference type="Gene3D" id="3.40.50.300">
    <property type="entry name" value="P-loop containing nucleotide triphosphate hydrolases"/>
    <property type="match status" value="1"/>
</dbReference>
<dbReference type="InterPro" id="IPR042197">
    <property type="entry name" value="Apaf_helical"/>
</dbReference>
<dbReference type="AlphaFoldDB" id="A0A0J8CKM8"/>
<organism evidence="8 9">
    <name type="scientific">Beta vulgaris subsp. vulgaris</name>
    <name type="common">Beet</name>
    <dbReference type="NCBI Taxonomy" id="3555"/>
    <lineage>
        <taxon>Eukaryota</taxon>
        <taxon>Viridiplantae</taxon>
        <taxon>Streptophyta</taxon>
        <taxon>Embryophyta</taxon>
        <taxon>Tracheophyta</taxon>
        <taxon>Spermatophyta</taxon>
        <taxon>Magnoliopsida</taxon>
        <taxon>eudicotyledons</taxon>
        <taxon>Gunneridae</taxon>
        <taxon>Pentapetalae</taxon>
        <taxon>Caryophyllales</taxon>
        <taxon>Chenopodiaceae</taxon>
        <taxon>Betoideae</taxon>
        <taxon>Beta</taxon>
    </lineage>
</organism>
<keyword evidence="9" id="KW-1185">Reference proteome</keyword>
<dbReference type="Pfam" id="PF00931">
    <property type="entry name" value="NB-ARC"/>
    <property type="match status" value="2"/>
</dbReference>
<evidence type="ECO:0000256" key="1">
    <source>
        <dbReference type="ARBA" id="ARBA00022737"/>
    </source>
</evidence>
<dbReference type="GO" id="GO:0098542">
    <property type="term" value="P:defense response to other organism"/>
    <property type="evidence" value="ECO:0007669"/>
    <property type="project" value="TreeGrafter"/>
</dbReference>
<dbReference type="Gene3D" id="1.20.5.4130">
    <property type="match status" value="1"/>
</dbReference>
<dbReference type="Pfam" id="PF23559">
    <property type="entry name" value="WHD_DRP"/>
    <property type="match status" value="1"/>
</dbReference>